<evidence type="ECO:0000256" key="6">
    <source>
        <dbReference type="SAM" id="SignalP"/>
    </source>
</evidence>
<dbReference type="PROSITE" id="PS51257">
    <property type="entry name" value="PROKAR_LIPOPROTEIN"/>
    <property type="match status" value="1"/>
</dbReference>
<dbReference type="PROSITE" id="PS51123">
    <property type="entry name" value="OMPA_2"/>
    <property type="match status" value="1"/>
</dbReference>
<name>A0ABW3UCK1_9GAMM</name>
<dbReference type="InterPro" id="IPR006665">
    <property type="entry name" value="OmpA-like"/>
</dbReference>
<dbReference type="InterPro" id="IPR037873">
    <property type="entry name" value="BamE-like"/>
</dbReference>
<dbReference type="EMBL" id="JBHTLR010000023">
    <property type="protein sequence ID" value="MFD1218049.1"/>
    <property type="molecule type" value="Genomic_DNA"/>
</dbReference>
<organism evidence="8 9">
    <name type="scientific">Microbulbifer celer</name>
    <dbReference type="NCBI Taxonomy" id="435905"/>
    <lineage>
        <taxon>Bacteria</taxon>
        <taxon>Pseudomonadati</taxon>
        <taxon>Pseudomonadota</taxon>
        <taxon>Gammaproteobacteria</taxon>
        <taxon>Cellvibrionales</taxon>
        <taxon>Microbulbiferaceae</taxon>
        <taxon>Microbulbifer</taxon>
    </lineage>
</organism>
<dbReference type="Pfam" id="PF00691">
    <property type="entry name" value="OmpA"/>
    <property type="match status" value="1"/>
</dbReference>
<protein>
    <submittedName>
        <fullName evidence="8">OmpA family protein</fullName>
    </submittedName>
</protein>
<comment type="subcellular location">
    <subcellularLocation>
        <location evidence="1">Cell outer membrane</location>
    </subcellularLocation>
</comment>
<evidence type="ECO:0000256" key="3">
    <source>
        <dbReference type="ARBA" id="ARBA00023136"/>
    </source>
</evidence>
<evidence type="ECO:0000259" key="7">
    <source>
        <dbReference type="PROSITE" id="PS51123"/>
    </source>
</evidence>
<dbReference type="RefSeq" id="WP_230434805.1">
    <property type="nucleotide sequence ID" value="NZ_CP087715.1"/>
</dbReference>
<dbReference type="InterPro" id="IPR036737">
    <property type="entry name" value="OmpA-like_sf"/>
</dbReference>
<evidence type="ECO:0000313" key="9">
    <source>
        <dbReference type="Proteomes" id="UP001597264"/>
    </source>
</evidence>
<dbReference type="InterPro" id="IPR050330">
    <property type="entry name" value="Bact_OuterMem_StrucFunc"/>
</dbReference>
<gene>
    <name evidence="8" type="ORF">ACFQ2X_15695</name>
</gene>
<accession>A0ABW3UCK1</accession>
<keyword evidence="9" id="KW-1185">Reference proteome</keyword>
<dbReference type="Pfam" id="PF04355">
    <property type="entry name" value="BamE"/>
    <property type="match status" value="1"/>
</dbReference>
<dbReference type="PRINTS" id="PR01021">
    <property type="entry name" value="OMPADOMAIN"/>
</dbReference>
<evidence type="ECO:0000313" key="8">
    <source>
        <dbReference type="EMBL" id="MFD1218049.1"/>
    </source>
</evidence>
<dbReference type="PANTHER" id="PTHR30329">
    <property type="entry name" value="STATOR ELEMENT OF FLAGELLAR MOTOR COMPLEX"/>
    <property type="match status" value="1"/>
</dbReference>
<keyword evidence="2 6" id="KW-0732">Signal</keyword>
<evidence type="ECO:0000256" key="4">
    <source>
        <dbReference type="ARBA" id="ARBA00023237"/>
    </source>
</evidence>
<sequence length="293" mass="32144">MNKCLFPLLAILLACIYTGDATAQPNGQDQPIDQDPNPESSSELPFSDISVSLSKLGENYLRTGSFVKAQKMAKVQPGTSQQQVITYLGMPYLKGQYPGGEAWEYHINLPITENDVIVCQYQVAFTDEKVSNLAWRRPQCESLYEKVPKLPTEVFVTSADILFDFSSANLSEQGKERINEVANALLNNYAQPQISITAHSDRIGTEDYNQILSELRAHAIAHHLVAAGVPAGQIQIEGRGKSEPLVQCAGNKITAELKDCLAPNRRAQVEVIELQPDRDEGTTYSSSAVSSSN</sequence>
<dbReference type="Gene3D" id="3.30.1450.10">
    <property type="match status" value="1"/>
</dbReference>
<dbReference type="CDD" id="cd07185">
    <property type="entry name" value="OmpA_C-like"/>
    <property type="match status" value="1"/>
</dbReference>
<keyword evidence="3 5" id="KW-0472">Membrane</keyword>
<feature type="chain" id="PRO_5045654575" evidence="6">
    <location>
        <begin position="24"/>
        <end position="293"/>
    </location>
</feature>
<dbReference type="SUPFAM" id="SSF103088">
    <property type="entry name" value="OmpA-like"/>
    <property type="match status" value="1"/>
</dbReference>
<evidence type="ECO:0000256" key="5">
    <source>
        <dbReference type="PROSITE-ProRule" id="PRU00473"/>
    </source>
</evidence>
<proteinExistence type="predicted"/>
<feature type="domain" description="OmpA-like" evidence="7">
    <location>
        <begin position="150"/>
        <end position="275"/>
    </location>
</feature>
<reference evidence="9" key="1">
    <citation type="journal article" date="2019" name="Int. J. Syst. Evol. Microbiol.">
        <title>The Global Catalogue of Microorganisms (GCM) 10K type strain sequencing project: providing services to taxonomists for standard genome sequencing and annotation.</title>
        <authorList>
            <consortium name="The Broad Institute Genomics Platform"/>
            <consortium name="The Broad Institute Genome Sequencing Center for Infectious Disease"/>
            <person name="Wu L."/>
            <person name="Ma J."/>
        </authorList>
    </citation>
    <scope>NUCLEOTIDE SEQUENCE [LARGE SCALE GENOMIC DNA]</scope>
    <source>
        <strain evidence="9">CCUG 54356</strain>
    </source>
</reference>
<keyword evidence="4" id="KW-0998">Cell outer membrane</keyword>
<dbReference type="InterPro" id="IPR007450">
    <property type="entry name" value="BamE_dom"/>
</dbReference>
<evidence type="ECO:0000256" key="1">
    <source>
        <dbReference type="ARBA" id="ARBA00004442"/>
    </source>
</evidence>
<dbReference type="PANTHER" id="PTHR30329:SF21">
    <property type="entry name" value="LIPOPROTEIN YIAD-RELATED"/>
    <property type="match status" value="1"/>
</dbReference>
<dbReference type="Gene3D" id="3.30.1330.60">
    <property type="entry name" value="OmpA-like domain"/>
    <property type="match status" value="1"/>
</dbReference>
<dbReference type="InterPro" id="IPR006664">
    <property type="entry name" value="OMP_bac"/>
</dbReference>
<comment type="caution">
    <text evidence="8">The sequence shown here is derived from an EMBL/GenBank/DDBJ whole genome shotgun (WGS) entry which is preliminary data.</text>
</comment>
<dbReference type="Proteomes" id="UP001597264">
    <property type="component" value="Unassembled WGS sequence"/>
</dbReference>
<evidence type="ECO:0000256" key="2">
    <source>
        <dbReference type="ARBA" id="ARBA00022729"/>
    </source>
</evidence>
<feature type="signal peptide" evidence="6">
    <location>
        <begin position="1"/>
        <end position="23"/>
    </location>
</feature>